<feature type="compositionally biased region" description="Low complexity" evidence="2">
    <location>
        <begin position="148"/>
        <end position="161"/>
    </location>
</feature>
<accession>A0A4Z0GUF9</accession>
<evidence type="ECO:0000313" key="4">
    <source>
        <dbReference type="EMBL" id="TGB01255.1"/>
    </source>
</evidence>
<keyword evidence="5" id="KW-1185">Reference proteome</keyword>
<evidence type="ECO:0000256" key="1">
    <source>
        <dbReference type="SAM" id="Coils"/>
    </source>
</evidence>
<comment type="caution">
    <text evidence="4">The sequence shown here is derived from an EMBL/GenBank/DDBJ whole genome shotgun (WGS) entry which is preliminary data.</text>
</comment>
<dbReference type="EMBL" id="SRJC01000007">
    <property type="protein sequence ID" value="TGB01255.1"/>
    <property type="molecule type" value="Genomic_DNA"/>
</dbReference>
<keyword evidence="3" id="KW-0732">Signal</keyword>
<organism evidence="4 5">
    <name type="scientific">Halobacillus salinus</name>
    <dbReference type="NCBI Taxonomy" id="192814"/>
    <lineage>
        <taxon>Bacteria</taxon>
        <taxon>Bacillati</taxon>
        <taxon>Bacillota</taxon>
        <taxon>Bacilli</taxon>
        <taxon>Bacillales</taxon>
        <taxon>Bacillaceae</taxon>
        <taxon>Halobacillus</taxon>
    </lineage>
</organism>
<sequence length="196" mass="21990">MMTLWIIVSALLYGCSATSDAKPLKNEKVLELEEQNQRLKETIEDQQRDMEKYEQQTEEYRSLTEQIASMLNDRQIKSVMEKQTDMELTINGEQVPENGVMDVESGDVEVTLTSKQPSVSLPGEMMQFAPKGSLLDHVILSSEKPDQTSGSDGTLSSSRSLIFSDTPSGKEFEFSITDELKRMLGLKTNTITIQVN</sequence>
<evidence type="ECO:0000256" key="2">
    <source>
        <dbReference type="SAM" id="MobiDB-lite"/>
    </source>
</evidence>
<keyword evidence="1" id="KW-0175">Coiled coil</keyword>
<feature type="coiled-coil region" evidence="1">
    <location>
        <begin position="22"/>
        <end position="73"/>
    </location>
</feature>
<protein>
    <submittedName>
        <fullName evidence="4">Uncharacterized protein</fullName>
    </submittedName>
</protein>
<reference evidence="4 5" key="1">
    <citation type="journal article" date="2003" name="Int. J. Syst. Evol. Microbiol.">
        <title>Halobacillus salinus sp. nov., isolated from a salt lake on the coast of the East Sea in Korea.</title>
        <authorList>
            <person name="Yoon J.H."/>
            <person name="Kang K.H."/>
            <person name="Park Y.H."/>
        </authorList>
    </citation>
    <scope>NUCLEOTIDE SEQUENCE [LARGE SCALE GENOMIC DNA]</scope>
    <source>
        <strain evidence="4 5">HSL-3</strain>
    </source>
</reference>
<feature type="signal peptide" evidence="3">
    <location>
        <begin position="1"/>
        <end position="21"/>
    </location>
</feature>
<dbReference type="Proteomes" id="UP000297982">
    <property type="component" value="Unassembled WGS sequence"/>
</dbReference>
<proteinExistence type="predicted"/>
<feature type="chain" id="PRO_5039552718" evidence="3">
    <location>
        <begin position="22"/>
        <end position="196"/>
    </location>
</feature>
<dbReference type="AlphaFoldDB" id="A0A4Z0GUF9"/>
<evidence type="ECO:0000313" key="5">
    <source>
        <dbReference type="Proteomes" id="UP000297982"/>
    </source>
</evidence>
<evidence type="ECO:0000256" key="3">
    <source>
        <dbReference type="SAM" id="SignalP"/>
    </source>
</evidence>
<dbReference type="RefSeq" id="WP_206663499.1">
    <property type="nucleotide sequence ID" value="NZ_SRJC01000007.1"/>
</dbReference>
<name>A0A4Z0GUF9_9BACI</name>
<gene>
    <name evidence="4" type="ORF">E4663_17420</name>
</gene>
<feature type="region of interest" description="Disordered" evidence="2">
    <location>
        <begin position="143"/>
        <end position="162"/>
    </location>
</feature>